<evidence type="ECO:0000256" key="4">
    <source>
        <dbReference type="PIRSR" id="PIRSR000185-1"/>
    </source>
</evidence>
<protein>
    <recommendedName>
        <fullName evidence="3">Glutamate dehydrogenase</fullName>
    </recommendedName>
</protein>
<dbReference type="EMBL" id="MHTT01000016">
    <property type="protein sequence ID" value="OHA65170.1"/>
    <property type="molecule type" value="Genomic_DNA"/>
</dbReference>
<evidence type="ECO:0000256" key="3">
    <source>
        <dbReference type="PIRNR" id="PIRNR000185"/>
    </source>
</evidence>
<comment type="caution">
    <text evidence="9">The sequence shown here is derived from an EMBL/GenBank/DDBJ whole genome shotgun (WGS) entry which is preliminary data.</text>
</comment>
<dbReference type="InterPro" id="IPR046346">
    <property type="entry name" value="Aminoacid_DH-like_N_sf"/>
</dbReference>
<evidence type="ECO:0000313" key="9">
    <source>
        <dbReference type="EMBL" id="OHA65170.1"/>
    </source>
</evidence>
<name>A0A1G2QX70_9BACT</name>
<dbReference type="InterPro" id="IPR006097">
    <property type="entry name" value="Glu/Leu/Phe/Val/Trp_DH_dimer"/>
</dbReference>
<proteinExistence type="inferred from homology"/>
<dbReference type="GO" id="GO:0006538">
    <property type="term" value="P:L-glutamate catabolic process"/>
    <property type="evidence" value="ECO:0007669"/>
    <property type="project" value="TreeGrafter"/>
</dbReference>
<dbReference type="PIRSF" id="PIRSF000185">
    <property type="entry name" value="Glu_DH"/>
    <property type="match status" value="1"/>
</dbReference>
<comment type="similarity">
    <text evidence="1 3 7">Belongs to the Glu/Leu/Phe/Val dehydrogenases family.</text>
</comment>
<organism evidence="9 10">
    <name type="scientific">Candidatus Wildermuthbacteria bacterium RIFCSPHIGHO2_01_FULL_49_22b</name>
    <dbReference type="NCBI Taxonomy" id="1802448"/>
    <lineage>
        <taxon>Bacteria</taxon>
        <taxon>Candidatus Wildermuthiibacteriota</taxon>
    </lineage>
</organism>
<evidence type="ECO:0000256" key="5">
    <source>
        <dbReference type="PIRSR" id="PIRSR000185-2"/>
    </source>
</evidence>
<gene>
    <name evidence="9" type="ORF">A2672_00785</name>
</gene>
<evidence type="ECO:0000256" key="2">
    <source>
        <dbReference type="ARBA" id="ARBA00023002"/>
    </source>
</evidence>
<feature type="binding site" evidence="5">
    <location>
        <position position="59"/>
    </location>
    <ligand>
        <name>substrate</name>
    </ligand>
</feature>
<dbReference type="InterPro" id="IPR006095">
    <property type="entry name" value="Glu/Leu/Phe/Val/Trp_DH"/>
</dbReference>
<evidence type="ECO:0000259" key="8">
    <source>
        <dbReference type="SMART" id="SM00839"/>
    </source>
</evidence>
<dbReference type="PANTHER" id="PTHR11606">
    <property type="entry name" value="GLUTAMATE DEHYDROGENASE"/>
    <property type="match status" value="1"/>
</dbReference>
<dbReference type="InterPro" id="IPR036291">
    <property type="entry name" value="NAD(P)-bd_dom_sf"/>
</dbReference>
<dbReference type="Gene3D" id="3.40.50.10860">
    <property type="entry name" value="Leucine Dehydrogenase, chain A, domain 1"/>
    <property type="match status" value="1"/>
</dbReference>
<dbReference type="SUPFAM" id="SSF51735">
    <property type="entry name" value="NAD(P)-binding Rossmann-fold domains"/>
    <property type="match status" value="1"/>
</dbReference>
<feature type="binding site" evidence="5">
    <location>
        <position position="35"/>
    </location>
    <ligand>
        <name>substrate</name>
    </ligand>
</feature>
<dbReference type="SUPFAM" id="SSF53223">
    <property type="entry name" value="Aminoacid dehydrogenase-like, N-terminal domain"/>
    <property type="match status" value="1"/>
</dbReference>
<keyword evidence="5" id="KW-0547">Nucleotide-binding</keyword>
<feature type="domain" description="Glutamate/phenylalanine/leucine/valine/L-tryptophan dehydrogenase C-terminal" evidence="8">
    <location>
        <begin position="149"/>
        <end position="374"/>
    </location>
</feature>
<dbReference type="PANTHER" id="PTHR11606:SF13">
    <property type="entry name" value="GLUTAMATE DEHYDROGENASE 1, MITOCHONDRIAL"/>
    <property type="match status" value="1"/>
</dbReference>
<dbReference type="InterPro" id="IPR014362">
    <property type="entry name" value="Glu_DH"/>
</dbReference>
<evidence type="ECO:0000313" key="10">
    <source>
        <dbReference type="Proteomes" id="UP000178065"/>
    </source>
</evidence>
<dbReference type="STRING" id="1802448.A2672_00785"/>
<feature type="binding site" evidence="5">
    <location>
        <position position="188"/>
    </location>
    <ligand>
        <name>NAD(+)</name>
        <dbReference type="ChEBI" id="CHEBI:57540"/>
    </ligand>
</feature>
<dbReference type="PRINTS" id="PR00082">
    <property type="entry name" value="GLFDHDRGNASE"/>
</dbReference>
<feature type="binding site" evidence="5">
    <location>
        <position position="157"/>
    </location>
    <ligand>
        <name>NAD(+)</name>
        <dbReference type="ChEBI" id="CHEBI:57540"/>
    </ligand>
</feature>
<feature type="active site" description="Proton donor" evidence="4">
    <location>
        <position position="71"/>
    </location>
</feature>
<feature type="binding site" evidence="5">
    <location>
        <position position="316"/>
    </location>
    <ligand>
        <name>substrate</name>
    </ligand>
</feature>
<evidence type="ECO:0000256" key="1">
    <source>
        <dbReference type="ARBA" id="ARBA00006382"/>
    </source>
</evidence>
<dbReference type="Pfam" id="PF02812">
    <property type="entry name" value="ELFV_dehydrog_N"/>
    <property type="match status" value="1"/>
</dbReference>
<evidence type="ECO:0000256" key="7">
    <source>
        <dbReference type="RuleBase" id="RU004417"/>
    </source>
</evidence>
<dbReference type="AlphaFoldDB" id="A0A1G2QX70"/>
<dbReference type="InterPro" id="IPR006096">
    <property type="entry name" value="Glu/Leu/Phe/Val/Trp_DH_C"/>
</dbReference>
<keyword evidence="5" id="KW-0520">NAD</keyword>
<dbReference type="GO" id="GO:0004352">
    <property type="term" value="F:glutamate dehydrogenase (NAD+) activity"/>
    <property type="evidence" value="ECO:0007669"/>
    <property type="project" value="TreeGrafter"/>
</dbReference>
<dbReference type="Gene3D" id="3.40.50.720">
    <property type="entry name" value="NAD(P)-binding Rossmann-like Domain"/>
    <property type="match status" value="1"/>
</dbReference>
<dbReference type="Proteomes" id="UP000178065">
    <property type="component" value="Unassembled WGS sequence"/>
</dbReference>
<dbReference type="GO" id="GO:0000166">
    <property type="term" value="F:nucleotide binding"/>
    <property type="evidence" value="ECO:0007669"/>
    <property type="project" value="UniProtKB-KW"/>
</dbReference>
<evidence type="ECO:0000256" key="6">
    <source>
        <dbReference type="PIRSR" id="PIRSR000185-3"/>
    </source>
</evidence>
<keyword evidence="2 3" id="KW-0560">Oxidoreductase</keyword>
<feature type="site" description="Important for catalysis" evidence="6">
    <location>
        <position position="108"/>
    </location>
</feature>
<accession>A0A1G2QX70</accession>
<dbReference type="SMART" id="SM00839">
    <property type="entry name" value="ELFV_dehydrog"/>
    <property type="match status" value="1"/>
</dbReference>
<sequence length="375" mass="41069">MKDTFGPEYIVKVYDPKIGMAGFLVIDNTVLGPGKGGIRMTPNVSEDEVFRLARTMTWKNALAGIPFGGAKAGIIWKGGDAKLKKAFVESFARAIRPFTPKKYIAGPDVNTGEQEMQWFTEATGNWRSATGKPANFCMKIFGKPGEKCGIPHEFGSTGFGVAQAASIAAGAIGLNIRKSKVAIHGFGNVGTFTYKYLRDLGAMVVAIADSSGAIFSERGLDHAEIQSVIRDKKLLKDCSGCKKIPSDEFWKIPVDILIPASVTDVINDRNKRDIRVKIIVEAANIPMKEKVERELFSRGILIIPDFVANAGGVISSYAEYRGYNPKKMFDLVERKIQSSTRLVLERSMKLRKNPREVALAIAKEKVGTRMGARNS</sequence>
<dbReference type="Pfam" id="PF00208">
    <property type="entry name" value="ELFV_dehydrog"/>
    <property type="match status" value="1"/>
</dbReference>
<reference evidence="9 10" key="1">
    <citation type="journal article" date="2016" name="Nat. Commun.">
        <title>Thousands of microbial genomes shed light on interconnected biogeochemical processes in an aquifer system.</title>
        <authorList>
            <person name="Anantharaman K."/>
            <person name="Brown C.T."/>
            <person name="Hug L.A."/>
            <person name="Sharon I."/>
            <person name="Castelle C.J."/>
            <person name="Probst A.J."/>
            <person name="Thomas B.C."/>
            <person name="Singh A."/>
            <person name="Wilkins M.J."/>
            <person name="Karaoz U."/>
            <person name="Brodie E.L."/>
            <person name="Williams K.H."/>
            <person name="Hubbard S.S."/>
            <person name="Banfield J.F."/>
        </authorList>
    </citation>
    <scope>NUCLEOTIDE SEQUENCE [LARGE SCALE GENOMIC DNA]</scope>
</reference>